<dbReference type="OrthoDB" id="3062192at2759"/>
<comment type="caution">
    <text evidence="2">The sequence shown here is derived from an EMBL/GenBank/DDBJ whole genome shotgun (WGS) entry which is preliminary data.</text>
</comment>
<evidence type="ECO:0000313" key="2">
    <source>
        <dbReference type="EMBL" id="KAF5368399.1"/>
    </source>
</evidence>
<feature type="compositionally biased region" description="Polar residues" evidence="1">
    <location>
        <begin position="712"/>
        <end position="732"/>
    </location>
</feature>
<feature type="compositionally biased region" description="Low complexity" evidence="1">
    <location>
        <begin position="371"/>
        <end position="381"/>
    </location>
</feature>
<accession>A0A8H5GP28</accession>
<evidence type="ECO:0000256" key="1">
    <source>
        <dbReference type="SAM" id="MobiDB-lite"/>
    </source>
</evidence>
<evidence type="ECO:0000313" key="3">
    <source>
        <dbReference type="Proteomes" id="UP000559256"/>
    </source>
</evidence>
<protein>
    <submittedName>
        <fullName evidence="2">Uncharacterized protein</fullName>
    </submittedName>
</protein>
<name>A0A8H5GP28_9AGAR</name>
<dbReference type="EMBL" id="JAACJM010000015">
    <property type="protein sequence ID" value="KAF5368399.1"/>
    <property type="molecule type" value="Genomic_DNA"/>
</dbReference>
<dbReference type="AlphaFoldDB" id="A0A8H5GP28"/>
<feature type="region of interest" description="Disordered" evidence="1">
    <location>
        <begin position="619"/>
        <end position="648"/>
    </location>
</feature>
<proteinExistence type="predicted"/>
<sequence>MPLLSPVGRPTLVVLGRPDSFSTIATSSGSSYTDTDSTVTVTGLGASSGRIIKALGQLTRHQLDHIQLQFDKHRLHAIQELFPQNDESSPDGKDYDKAYDDVIEFAMPHLEDTYSTPMRREALRIILVQIAIRQTNQFLRRLFYRVLPRNHHIELYTLLKELVSCLPESWHPGVREQYNISKHYLNACNDSERHAVLPILDFLLQLAQISSIEGHILPIAVSASNPLHVLSKLHRHPLSQLRDDHDSTTRCVSLSLLTAEYSPTLRRGLWTVVSSHLQVKRYKQIEQVIAALPKEWDTTTLSDASMDILGFVCGTDSSTVRFGLSCTIQFLKSNFHPAWGIFAEALTIIPYPDQVHLFSSIALHLGSKNLSSRMRPWPSSSRPRHSRDTTASSDTTDAFIAFCTYSVHRYPSLKQPLIQSGFLPFYFSILLSHVYPPIHAEILNNVTPEEYYSIVEDVFDVLSTRREGNATGSAKYTYQLDLGRRGKSSADVIGIWKNVLEEFGVYPEAYDWRTYQPVDGSPGRKDDEREQEQVYHHPWLPYTRVKATLIPGSGDSDGNDKFHLHITDTDTKTKTKTKTHVAKGSRDTRYQYHYQKKVQEWYIEKRRKDVECLGQGIVSGRKDKGKGEGVDRDGLGNDDDDSIAPTSSGMMKIWKDYPRCQDWEKENLIQEFLHGLFKHPSSHSAELLEKFLTTDYIDKTPPAHTRSRSDIAATSSNAKAKSQTPRRALSQQDDFLETANRLGLL</sequence>
<feature type="region of interest" description="Disordered" evidence="1">
    <location>
        <begin position="370"/>
        <end position="392"/>
    </location>
</feature>
<feature type="region of interest" description="Disordered" evidence="1">
    <location>
        <begin position="702"/>
        <end position="732"/>
    </location>
</feature>
<gene>
    <name evidence="2" type="ORF">D9758_002191</name>
</gene>
<organism evidence="2 3">
    <name type="scientific">Tetrapyrgos nigripes</name>
    <dbReference type="NCBI Taxonomy" id="182062"/>
    <lineage>
        <taxon>Eukaryota</taxon>
        <taxon>Fungi</taxon>
        <taxon>Dikarya</taxon>
        <taxon>Basidiomycota</taxon>
        <taxon>Agaricomycotina</taxon>
        <taxon>Agaricomycetes</taxon>
        <taxon>Agaricomycetidae</taxon>
        <taxon>Agaricales</taxon>
        <taxon>Marasmiineae</taxon>
        <taxon>Marasmiaceae</taxon>
        <taxon>Tetrapyrgos</taxon>
    </lineage>
</organism>
<reference evidence="2 3" key="1">
    <citation type="journal article" date="2020" name="ISME J.">
        <title>Uncovering the hidden diversity of litter-decomposition mechanisms in mushroom-forming fungi.</title>
        <authorList>
            <person name="Floudas D."/>
            <person name="Bentzer J."/>
            <person name="Ahren D."/>
            <person name="Johansson T."/>
            <person name="Persson P."/>
            <person name="Tunlid A."/>
        </authorList>
    </citation>
    <scope>NUCLEOTIDE SEQUENCE [LARGE SCALE GENOMIC DNA]</scope>
    <source>
        <strain evidence="2 3">CBS 291.85</strain>
    </source>
</reference>
<dbReference type="Proteomes" id="UP000559256">
    <property type="component" value="Unassembled WGS sequence"/>
</dbReference>
<keyword evidence="3" id="KW-1185">Reference proteome</keyword>
<feature type="compositionally biased region" description="Basic and acidic residues" evidence="1">
    <location>
        <begin position="620"/>
        <end position="635"/>
    </location>
</feature>